<accession>A0A267EMR4</accession>
<feature type="compositionally biased region" description="Basic and acidic residues" evidence="1">
    <location>
        <begin position="40"/>
        <end position="56"/>
    </location>
</feature>
<dbReference type="Proteomes" id="UP000215902">
    <property type="component" value="Unassembled WGS sequence"/>
</dbReference>
<evidence type="ECO:0000256" key="1">
    <source>
        <dbReference type="SAM" id="MobiDB-lite"/>
    </source>
</evidence>
<feature type="region of interest" description="Disordered" evidence="1">
    <location>
        <begin position="32"/>
        <end position="84"/>
    </location>
</feature>
<dbReference type="AlphaFoldDB" id="A0A267EMR4"/>
<name>A0A267EMR4_9PLAT</name>
<keyword evidence="3" id="KW-1185">Reference proteome</keyword>
<proteinExistence type="predicted"/>
<protein>
    <submittedName>
        <fullName evidence="2">Uncharacterized protein</fullName>
    </submittedName>
</protein>
<evidence type="ECO:0000313" key="2">
    <source>
        <dbReference type="EMBL" id="PAA62788.1"/>
    </source>
</evidence>
<feature type="compositionally biased region" description="Low complexity" evidence="1">
    <location>
        <begin position="58"/>
        <end position="73"/>
    </location>
</feature>
<comment type="caution">
    <text evidence="2">The sequence shown here is derived from an EMBL/GenBank/DDBJ whole genome shotgun (WGS) entry which is preliminary data.</text>
</comment>
<dbReference type="EMBL" id="NIVC01001899">
    <property type="protein sequence ID" value="PAA62788.1"/>
    <property type="molecule type" value="Genomic_DNA"/>
</dbReference>
<reference evidence="2 3" key="1">
    <citation type="submission" date="2017-06" db="EMBL/GenBank/DDBJ databases">
        <title>A platform for efficient transgenesis in Macrostomum lignano, a flatworm model organism for stem cell research.</title>
        <authorList>
            <person name="Berezikov E."/>
        </authorList>
    </citation>
    <scope>NUCLEOTIDE SEQUENCE [LARGE SCALE GENOMIC DNA]</scope>
    <source>
        <strain evidence="2">DV1</strain>
        <tissue evidence="2">Whole organism</tissue>
    </source>
</reference>
<sequence>MSGGQHAHRKVSFCNSAELICTDRAENLVLYESSVPVPETDERSGGRPPLPKDADLPAKGAEAATAEAAGKAARSNQEKSDRKK</sequence>
<evidence type="ECO:0000313" key="3">
    <source>
        <dbReference type="Proteomes" id="UP000215902"/>
    </source>
</evidence>
<gene>
    <name evidence="2" type="ORF">BOX15_Mlig013150g3</name>
</gene>
<organism evidence="2 3">
    <name type="scientific">Macrostomum lignano</name>
    <dbReference type="NCBI Taxonomy" id="282301"/>
    <lineage>
        <taxon>Eukaryota</taxon>
        <taxon>Metazoa</taxon>
        <taxon>Spiralia</taxon>
        <taxon>Lophotrochozoa</taxon>
        <taxon>Platyhelminthes</taxon>
        <taxon>Rhabditophora</taxon>
        <taxon>Macrostomorpha</taxon>
        <taxon>Macrostomida</taxon>
        <taxon>Macrostomidae</taxon>
        <taxon>Macrostomum</taxon>
    </lineage>
</organism>